<dbReference type="SMART" id="SM01103">
    <property type="entry name" value="CRS1_YhbY"/>
    <property type="match status" value="2"/>
</dbReference>
<dbReference type="InterPro" id="IPR001890">
    <property type="entry name" value="RNA-binding_CRM"/>
</dbReference>
<feature type="domain" description="CRM" evidence="9">
    <location>
        <begin position="154"/>
        <end position="252"/>
    </location>
</feature>
<gene>
    <name evidence="10" type="ORF">RJT34_17873</name>
</gene>
<dbReference type="InterPro" id="IPR035920">
    <property type="entry name" value="YhbY-like_sf"/>
</dbReference>
<dbReference type="PANTHER" id="PTHR46247:SF2">
    <property type="entry name" value="CRS2-ASSOCIATED FACTOR 1, MITOCHONDRIAL"/>
    <property type="match status" value="1"/>
</dbReference>
<evidence type="ECO:0000256" key="8">
    <source>
        <dbReference type="SAM" id="MobiDB-lite"/>
    </source>
</evidence>
<organism evidence="10 11">
    <name type="scientific">Clitoria ternatea</name>
    <name type="common">Butterfly pea</name>
    <dbReference type="NCBI Taxonomy" id="43366"/>
    <lineage>
        <taxon>Eukaryota</taxon>
        <taxon>Viridiplantae</taxon>
        <taxon>Streptophyta</taxon>
        <taxon>Embryophyta</taxon>
        <taxon>Tracheophyta</taxon>
        <taxon>Spermatophyta</taxon>
        <taxon>Magnoliopsida</taxon>
        <taxon>eudicotyledons</taxon>
        <taxon>Gunneridae</taxon>
        <taxon>Pentapetalae</taxon>
        <taxon>rosids</taxon>
        <taxon>fabids</taxon>
        <taxon>Fabales</taxon>
        <taxon>Fabaceae</taxon>
        <taxon>Papilionoideae</taxon>
        <taxon>50 kb inversion clade</taxon>
        <taxon>NPAAA clade</taxon>
        <taxon>indigoferoid/millettioid clade</taxon>
        <taxon>Phaseoleae</taxon>
        <taxon>Clitoria</taxon>
    </lineage>
</organism>
<dbReference type="PANTHER" id="PTHR46247">
    <property type="entry name" value="CRS2-ASSOCIATED FACTOR 1, CHLOROPLASTIC"/>
    <property type="match status" value="1"/>
</dbReference>
<proteinExistence type="predicted"/>
<feature type="compositionally biased region" description="Polar residues" evidence="8">
    <location>
        <begin position="1"/>
        <end position="25"/>
    </location>
</feature>
<keyword evidence="2" id="KW-0677">Repeat</keyword>
<comment type="caution">
    <text evidence="10">The sequence shown here is derived from an EMBL/GenBank/DDBJ whole genome shotgun (WGS) entry which is preliminary data.</text>
</comment>
<evidence type="ECO:0000256" key="4">
    <source>
        <dbReference type="ARBA" id="ARBA00022946"/>
    </source>
</evidence>
<dbReference type="AlphaFoldDB" id="A0AAN9J9S1"/>
<dbReference type="GO" id="GO:0000373">
    <property type="term" value="P:Group II intron splicing"/>
    <property type="evidence" value="ECO:0007669"/>
    <property type="project" value="InterPro"/>
</dbReference>
<dbReference type="Pfam" id="PF01985">
    <property type="entry name" value="CRS1_YhbY"/>
    <property type="match status" value="2"/>
</dbReference>
<evidence type="ECO:0000256" key="1">
    <source>
        <dbReference type="ARBA" id="ARBA00022664"/>
    </source>
</evidence>
<evidence type="ECO:0000259" key="9">
    <source>
        <dbReference type="PROSITE" id="PS51295"/>
    </source>
</evidence>
<feature type="domain" description="CRM" evidence="9">
    <location>
        <begin position="274"/>
        <end position="370"/>
    </location>
</feature>
<evidence type="ECO:0000313" key="10">
    <source>
        <dbReference type="EMBL" id="KAK7294972.1"/>
    </source>
</evidence>
<dbReference type="EMBL" id="JAYKXN010000004">
    <property type="protein sequence ID" value="KAK7294972.1"/>
    <property type="molecule type" value="Genomic_DNA"/>
</dbReference>
<feature type="compositionally biased region" description="Polar residues" evidence="8">
    <location>
        <begin position="35"/>
        <end position="48"/>
    </location>
</feature>
<feature type="region of interest" description="Disordered" evidence="8">
    <location>
        <begin position="1"/>
        <end position="76"/>
    </location>
</feature>
<evidence type="ECO:0000256" key="7">
    <source>
        <dbReference type="PROSITE-ProRule" id="PRU00626"/>
    </source>
</evidence>
<feature type="compositionally biased region" description="Basic residues" evidence="8">
    <location>
        <begin position="53"/>
        <end position="62"/>
    </location>
</feature>
<dbReference type="Proteomes" id="UP001359559">
    <property type="component" value="Unassembled WGS sequence"/>
</dbReference>
<reference evidence="10 11" key="1">
    <citation type="submission" date="2024-01" db="EMBL/GenBank/DDBJ databases">
        <title>The genomes of 5 underutilized Papilionoideae crops provide insights into root nodulation and disease resistance.</title>
        <authorList>
            <person name="Yuan L."/>
        </authorList>
    </citation>
    <scope>NUCLEOTIDE SEQUENCE [LARGE SCALE GENOMIC DNA]</scope>
    <source>
        <strain evidence="10">LY-2023</strain>
        <tissue evidence="10">Leaf</tissue>
    </source>
</reference>
<accession>A0AAN9J9S1</accession>
<dbReference type="FunFam" id="3.30.110.60:FF:000002">
    <property type="entry name" value="CRS2-associated factor 1, chloroplastic"/>
    <property type="match status" value="2"/>
</dbReference>
<name>A0AAN9J9S1_CLITE</name>
<dbReference type="GO" id="GO:1990904">
    <property type="term" value="C:ribonucleoprotein complex"/>
    <property type="evidence" value="ECO:0007669"/>
    <property type="project" value="UniProtKB-KW"/>
</dbReference>
<dbReference type="SUPFAM" id="SSF75471">
    <property type="entry name" value="YhbY-like"/>
    <property type="match status" value="2"/>
</dbReference>
<evidence type="ECO:0000256" key="3">
    <source>
        <dbReference type="ARBA" id="ARBA00022884"/>
    </source>
</evidence>
<sequence length="424" mass="48534">MSLLTRLTRQNSSTPTLFTRHFSSSKLHDRYTFKPPSSLTPESQSPNATPAKPNKKKPKPKYRPPSSLDQAGRKPVHSDLPFDFRFSYTESSAKVRPIGLREPKYSPFGPGRVDRKWTGVCSPAVDPKVESLEGGEDPKLEEQRKNKRAMIQGKPLTSAERKALVLQCERSKTKRQINIGRDGLTHNMLNDIHNHWKFAEAVRIKCMGVPTIDMKNICTQLEDKTFGQVISRHGGTLVLYRGRNYNPRKRPVIPLMLWKPHEPVYPRLIKTTIDGLSIQETKEMRKRGLAVPALTKLAKNGFYAFLVPMVRDAFLSSELVRIDCQGLERSDYKKIGCKLRDMVPCILVTFENEQIVAWRGKDYKPLKDGYFLKDRELFGDDDDLHLSEEEQGDETNAAKLGYYQISPKYSLPMTQFLALKIWKI</sequence>
<dbReference type="GO" id="GO:0006397">
    <property type="term" value="P:mRNA processing"/>
    <property type="evidence" value="ECO:0007669"/>
    <property type="project" value="UniProtKB-KW"/>
</dbReference>
<evidence type="ECO:0000256" key="2">
    <source>
        <dbReference type="ARBA" id="ARBA00022737"/>
    </source>
</evidence>
<evidence type="ECO:0000256" key="5">
    <source>
        <dbReference type="ARBA" id="ARBA00023187"/>
    </source>
</evidence>
<keyword evidence="6" id="KW-0687">Ribonucleoprotein</keyword>
<keyword evidence="5" id="KW-0508">mRNA splicing</keyword>
<protein>
    <recommendedName>
        <fullName evidence="9">CRM domain-containing protein</fullName>
    </recommendedName>
</protein>
<keyword evidence="11" id="KW-1185">Reference proteome</keyword>
<keyword evidence="4" id="KW-0809">Transit peptide</keyword>
<dbReference type="PROSITE" id="PS51295">
    <property type="entry name" value="CRM"/>
    <property type="match status" value="2"/>
</dbReference>
<keyword evidence="3 7" id="KW-0694">RNA-binding</keyword>
<dbReference type="InterPro" id="IPR044599">
    <property type="entry name" value="CAF1P_plant"/>
</dbReference>
<evidence type="ECO:0000313" key="11">
    <source>
        <dbReference type="Proteomes" id="UP001359559"/>
    </source>
</evidence>
<keyword evidence="1" id="KW-0507">mRNA processing</keyword>
<evidence type="ECO:0000256" key="6">
    <source>
        <dbReference type="ARBA" id="ARBA00023274"/>
    </source>
</evidence>
<dbReference type="GO" id="GO:0003723">
    <property type="term" value="F:RNA binding"/>
    <property type="evidence" value="ECO:0007669"/>
    <property type="project" value="UniProtKB-UniRule"/>
</dbReference>
<dbReference type="Gene3D" id="3.30.110.60">
    <property type="entry name" value="YhbY-like"/>
    <property type="match status" value="2"/>
</dbReference>